<dbReference type="GeneID" id="56032470"/>
<sequence length="166" mass="16924">MEGGLGAAFAGIVLFAVLVTVATILVVITVVAFYWPQRREQPSIRFVAITLVGVAIAIAGVASIAFVDEAPLLSVLFGTVVGLPLVLVAGRTRSVGSSWATVAVISGLAWSPPFLVCVGLLFALQTTTDVSASVLTGVGGAVTCGGAILIGEYIRNVLTAEEPVQV</sequence>
<keyword evidence="1" id="KW-0812">Transmembrane</keyword>
<gene>
    <name evidence="2" type="ORF">HYG82_04225</name>
</gene>
<dbReference type="KEGG" id="haly:HYG82_04225"/>
<evidence type="ECO:0000313" key="3">
    <source>
        <dbReference type="Proteomes" id="UP000509241"/>
    </source>
</evidence>
<organism evidence="2 3">
    <name type="scientific">Natrinema halophilum</name>
    <dbReference type="NCBI Taxonomy" id="1699371"/>
    <lineage>
        <taxon>Archaea</taxon>
        <taxon>Methanobacteriati</taxon>
        <taxon>Methanobacteriota</taxon>
        <taxon>Stenosarchaea group</taxon>
        <taxon>Halobacteria</taxon>
        <taxon>Halobacteriales</taxon>
        <taxon>Natrialbaceae</taxon>
        <taxon>Natrinema</taxon>
    </lineage>
</organism>
<protein>
    <submittedName>
        <fullName evidence="2">Uncharacterized protein</fullName>
    </submittedName>
</protein>
<accession>A0A7D5GG66</accession>
<keyword evidence="1" id="KW-0472">Membrane</keyword>
<feature type="transmembrane region" description="Helical" evidence="1">
    <location>
        <begin position="72"/>
        <end position="90"/>
    </location>
</feature>
<reference evidence="2 3" key="1">
    <citation type="submission" date="2020-07" db="EMBL/GenBank/DDBJ databases">
        <authorList>
            <person name="Cui H."/>
        </authorList>
    </citation>
    <scope>NUCLEOTIDE SEQUENCE [LARGE SCALE GENOMIC DNA]</scope>
    <source>
        <strain evidence="2 3">YPL8</strain>
    </source>
</reference>
<dbReference type="Proteomes" id="UP000509241">
    <property type="component" value="Chromosome"/>
</dbReference>
<dbReference type="AlphaFoldDB" id="A0A7D5GG66"/>
<keyword evidence="3" id="KW-1185">Reference proteome</keyword>
<name>A0A7D5GG66_9EURY</name>
<proteinExistence type="predicted"/>
<evidence type="ECO:0000313" key="2">
    <source>
        <dbReference type="EMBL" id="QLG48108.1"/>
    </source>
</evidence>
<feature type="transmembrane region" description="Helical" evidence="1">
    <location>
        <begin position="130"/>
        <end position="150"/>
    </location>
</feature>
<evidence type="ECO:0000256" key="1">
    <source>
        <dbReference type="SAM" id="Phobius"/>
    </source>
</evidence>
<feature type="transmembrane region" description="Helical" evidence="1">
    <location>
        <begin position="102"/>
        <end position="124"/>
    </location>
</feature>
<feature type="transmembrane region" description="Helical" evidence="1">
    <location>
        <begin position="6"/>
        <end position="34"/>
    </location>
</feature>
<dbReference type="EMBL" id="CP058601">
    <property type="protein sequence ID" value="QLG48108.1"/>
    <property type="molecule type" value="Genomic_DNA"/>
</dbReference>
<feature type="transmembrane region" description="Helical" evidence="1">
    <location>
        <begin position="46"/>
        <end position="66"/>
    </location>
</feature>
<dbReference type="RefSeq" id="WP_179259849.1">
    <property type="nucleotide sequence ID" value="NZ_CP058601.1"/>
</dbReference>
<keyword evidence="1" id="KW-1133">Transmembrane helix</keyword>